<accession>A0A0L0W3H3</accession>
<evidence type="ECO:0000256" key="1">
    <source>
        <dbReference type="SAM" id="MobiDB-lite"/>
    </source>
</evidence>
<evidence type="ECO:0000313" key="2">
    <source>
        <dbReference type="EMBL" id="KNF05840.1"/>
    </source>
</evidence>
<name>A0A0L0W3H3_9BASI</name>
<proteinExistence type="predicted"/>
<dbReference type="AlphaFoldDB" id="A0A0L0W3H3"/>
<gene>
    <name evidence="2" type="ORF">PSTG_01237</name>
</gene>
<protein>
    <submittedName>
        <fullName evidence="2">Uncharacterized protein</fullName>
    </submittedName>
</protein>
<dbReference type="Proteomes" id="UP000054564">
    <property type="component" value="Unassembled WGS sequence"/>
</dbReference>
<comment type="caution">
    <text evidence="2">The sequence shown here is derived from an EMBL/GenBank/DDBJ whole genome shotgun (WGS) entry which is preliminary data.</text>
</comment>
<evidence type="ECO:0000313" key="3">
    <source>
        <dbReference type="Proteomes" id="UP000054564"/>
    </source>
</evidence>
<feature type="region of interest" description="Disordered" evidence="1">
    <location>
        <begin position="1"/>
        <end position="23"/>
    </location>
</feature>
<keyword evidence="3" id="KW-1185">Reference proteome</keyword>
<sequence>MSETSNLENPLLAVGTAGNNLPPNLGPYRDRVDWPDSSNHGLLIGEQLPAKDAREASPLLATHPYGTPAYAAEARAVPHFLESRITLPKYNPEPFGRYYVQRHEISDFISRLEKAAQLDSAQGSDICLQIVFFMQGEALAKEVQEMVELENYDWEKLKERFVQCWGSMMPLLKHTRAELDTFIAIKLMNLVAYLLRCCQMTNIKDIRHALLTCIARPIQIAVTKELIRDNQMQQAIEGSHILPLYRIIMEYIGRELKTMSILDIDNWSKEAQRAPKTATQAPQVPQAPQKDRAMDDLSKTLAGWNVQKPPGFTPASRLPYKSAQHNRPPSTPKWHYCFGEAYTAYRCNLYSQDKFEKKVYREGQDYMLPNGTSIHFDRSLPIKVVVDRYSAPASTPGIINLPPGTQVRKEEEEPGIQSSFGQLEECQPPKLATYESDAAKRLRNGKEIAETPNKKRHTVTPKKIWTLMTRL</sequence>
<organism evidence="2 3">
    <name type="scientific">Puccinia striiformis f. sp. tritici PST-78</name>
    <dbReference type="NCBI Taxonomy" id="1165861"/>
    <lineage>
        <taxon>Eukaryota</taxon>
        <taxon>Fungi</taxon>
        <taxon>Dikarya</taxon>
        <taxon>Basidiomycota</taxon>
        <taxon>Pucciniomycotina</taxon>
        <taxon>Pucciniomycetes</taxon>
        <taxon>Pucciniales</taxon>
        <taxon>Pucciniaceae</taxon>
        <taxon>Puccinia</taxon>
    </lineage>
</organism>
<dbReference type="EMBL" id="AJIL01000006">
    <property type="protein sequence ID" value="KNF05840.1"/>
    <property type="molecule type" value="Genomic_DNA"/>
</dbReference>
<reference evidence="3" key="1">
    <citation type="submission" date="2014-03" db="EMBL/GenBank/DDBJ databases">
        <title>The Genome Sequence of Puccinia striiformis f. sp. tritici PST-78.</title>
        <authorList>
            <consortium name="The Broad Institute Genome Sequencing Platform"/>
            <person name="Cuomo C."/>
            <person name="Hulbert S."/>
            <person name="Chen X."/>
            <person name="Walker B."/>
            <person name="Young S.K."/>
            <person name="Zeng Q."/>
            <person name="Gargeya S."/>
            <person name="Fitzgerald M."/>
            <person name="Haas B."/>
            <person name="Abouelleil A."/>
            <person name="Alvarado L."/>
            <person name="Arachchi H.M."/>
            <person name="Berlin A.M."/>
            <person name="Chapman S.B."/>
            <person name="Goldberg J."/>
            <person name="Griggs A."/>
            <person name="Gujja S."/>
            <person name="Hansen M."/>
            <person name="Howarth C."/>
            <person name="Imamovic A."/>
            <person name="Larimer J."/>
            <person name="McCowan C."/>
            <person name="Montmayeur A."/>
            <person name="Murphy C."/>
            <person name="Neiman D."/>
            <person name="Pearson M."/>
            <person name="Priest M."/>
            <person name="Roberts A."/>
            <person name="Saif S."/>
            <person name="Shea T."/>
            <person name="Sisk P."/>
            <person name="Sykes S."/>
            <person name="Wortman J."/>
            <person name="Nusbaum C."/>
            <person name="Birren B."/>
        </authorList>
    </citation>
    <scope>NUCLEOTIDE SEQUENCE [LARGE SCALE GENOMIC DNA]</scope>
    <source>
        <strain evidence="3">race PST-78</strain>
    </source>
</reference>
<dbReference type="STRING" id="1165861.A0A0L0W3H3"/>